<evidence type="ECO:0000256" key="17">
    <source>
        <dbReference type="ARBA" id="ARBA00049551"/>
    </source>
</evidence>
<feature type="domain" description="NADH dehydrogenase subunit 5 C-terminal" evidence="20">
    <location>
        <begin position="382"/>
        <end position="549"/>
    </location>
</feature>
<feature type="domain" description="NADH:quinone oxidoreductase/Mrp antiporter transmembrane" evidence="19">
    <location>
        <begin position="103"/>
        <end position="375"/>
    </location>
</feature>
<dbReference type="Pfam" id="PF00361">
    <property type="entry name" value="Proton_antipo_M"/>
    <property type="match status" value="1"/>
</dbReference>
<keyword evidence="13" id="KW-0830">Ubiquinone</keyword>
<gene>
    <name evidence="21" type="primary">nad5</name>
</gene>
<evidence type="ECO:0000256" key="5">
    <source>
        <dbReference type="ARBA" id="ARBA00022448"/>
    </source>
</evidence>
<comment type="function">
    <text evidence="1">Core subunit of the mitochondrial membrane respiratory chain NADH dehydrogenase (Complex I) that is believed to belong to the minimal assembly required for catalysis. Complex I functions in the transfer of electrons from NADH to the respiratory chain. The immediate electron acceptor for the enzyme is believed to be ubiquinone.</text>
</comment>
<dbReference type="AlphaFoldDB" id="A0A8F9WLG3"/>
<dbReference type="InterPro" id="IPR001750">
    <property type="entry name" value="ND/Mrp_TM"/>
</dbReference>
<proteinExistence type="predicted"/>
<dbReference type="InterPro" id="IPR003945">
    <property type="entry name" value="NU5C-like"/>
</dbReference>
<comment type="catalytic activity">
    <reaction evidence="17">
        <text>a ubiquinone + NADH + 5 H(+)(in) = a ubiquinol + NAD(+) + 4 H(+)(out)</text>
        <dbReference type="Rhea" id="RHEA:29091"/>
        <dbReference type="Rhea" id="RHEA-COMP:9565"/>
        <dbReference type="Rhea" id="RHEA-COMP:9566"/>
        <dbReference type="ChEBI" id="CHEBI:15378"/>
        <dbReference type="ChEBI" id="CHEBI:16389"/>
        <dbReference type="ChEBI" id="CHEBI:17976"/>
        <dbReference type="ChEBI" id="CHEBI:57540"/>
        <dbReference type="ChEBI" id="CHEBI:57945"/>
        <dbReference type="EC" id="7.1.1.2"/>
    </reaction>
</comment>
<feature type="transmembrane region" description="Helical" evidence="18">
    <location>
        <begin position="148"/>
        <end position="167"/>
    </location>
</feature>
<protein>
    <recommendedName>
        <fullName evidence="4">NADH-ubiquinone oxidoreductase chain 5</fullName>
        <ecNumber evidence="3">7.1.1.2</ecNumber>
    </recommendedName>
    <alternativeName>
        <fullName evidence="16">NADH dehydrogenase subunit 5</fullName>
    </alternativeName>
</protein>
<feature type="transmembrane region" description="Helical" evidence="18">
    <location>
        <begin position="293"/>
        <end position="311"/>
    </location>
</feature>
<keyword evidence="12" id="KW-0520">NAD</keyword>
<accession>A0A8F9WLG3</accession>
<evidence type="ECO:0000256" key="14">
    <source>
        <dbReference type="ARBA" id="ARBA00023128"/>
    </source>
</evidence>
<feature type="transmembrane region" description="Helical" evidence="18">
    <location>
        <begin position="471"/>
        <end position="491"/>
    </location>
</feature>
<dbReference type="GO" id="GO:0008137">
    <property type="term" value="F:NADH dehydrogenase (ubiquinone) activity"/>
    <property type="evidence" value="ECO:0007669"/>
    <property type="project" value="UniProtKB-EC"/>
</dbReference>
<dbReference type="EMBL" id="MW429350">
    <property type="protein sequence ID" value="QYK92316.1"/>
    <property type="molecule type" value="Genomic_DNA"/>
</dbReference>
<dbReference type="EC" id="7.1.1.2" evidence="3"/>
<feature type="transmembrane region" description="Helical" evidence="18">
    <location>
        <begin position="408"/>
        <end position="432"/>
    </location>
</feature>
<evidence type="ECO:0000256" key="6">
    <source>
        <dbReference type="ARBA" id="ARBA00022660"/>
    </source>
</evidence>
<evidence type="ECO:0000256" key="16">
    <source>
        <dbReference type="ARBA" id="ARBA00031027"/>
    </source>
</evidence>
<keyword evidence="8" id="KW-0999">Mitochondrion inner membrane</keyword>
<dbReference type="Pfam" id="PF06455">
    <property type="entry name" value="NADH5_C"/>
    <property type="match status" value="1"/>
</dbReference>
<evidence type="ECO:0000256" key="1">
    <source>
        <dbReference type="ARBA" id="ARBA00003257"/>
    </source>
</evidence>
<organism evidence="21">
    <name type="scientific">Tetramorium tsushimae</name>
    <dbReference type="NCBI Taxonomy" id="291737"/>
    <lineage>
        <taxon>Eukaryota</taxon>
        <taxon>Metazoa</taxon>
        <taxon>Ecdysozoa</taxon>
        <taxon>Arthropoda</taxon>
        <taxon>Hexapoda</taxon>
        <taxon>Insecta</taxon>
        <taxon>Pterygota</taxon>
        <taxon>Neoptera</taxon>
        <taxon>Endopterygota</taxon>
        <taxon>Hymenoptera</taxon>
        <taxon>Apocrita</taxon>
        <taxon>Aculeata</taxon>
        <taxon>Formicoidea</taxon>
        <taxon>Formicidae</taxon>
        <taxon>Myrmicinae</taxon>
        <taxon>Tetramorium</taxon>
    </lineage>
</organism>
<evidence type="ECO:0000256" key="7">
    <source>
        <dbReference type="ARBA" id="ARBA00022692"/>
    </source>
</evidence>
<feature type="transmembrane region" description="Helical" evidence="18">
    <location>
        <begin position="109"/>
        <end position="128"/>
    </location>
</feature>
<comment type="subcellular location">
    <subcellularLocation>
        <location evidence="2">Mitochondrion inner membrane</location>
        <topology evidence="2">Multi-pass membrane protein</topology>
    </subcellularLocation>
</comment>
<evidence type="ECO:0000256" key="15">
    <source>
        <dbReference type="ARBA" id="ARBA00023136"/>
    </source>
</evidence>
<keyword evidence="7 18" id="KW-0812">Transmembrane</keyword>
<dbReference type="GO" id="GO:0015990">
    <property type="term" value="P:electron transport coupled proton transport"/>
    <property type="evidence" value="ECO:0007669"/>
    <property type="project" value="TreeGrafter"/>
</dbReference>
<feature type="transmembrane region" description="Helical" evidence="18">
    <location>
        <begin position="234"/>
        <end position="254"/>
    </location>
</feature>
<feature type="transmembrane region" description="Helical" evidence="18">
    <location>
        <begin position="206"/>
        <end position="222"/>
    </location>
</feature>
<evidence type="ECO:0000256" key="3">
    <source>
        <dbReference type="ARBA" id="ARBA00012944"/>
    </source>
</evidence>
<evidence type="ECO:0000256" key="4">
    <source>
        <dbReference type="ARBA" id="ARBA00021096"/>
    </source>
</evidence>
<keyword evidence="14 21" id="KW-0496">Mitochondrion</keyword>
<evidence type="ECO:0000256" key="12">
    <source>
        <dbReference type="ARBA" id="ARBA00023027"/>
    </source>
</evidence>
<dbReference type="PRINTS" id="PR01434">
    <property type="entry name" value="NADHDHGNASE5"/>
</dbReference>
<sequence>MYIFIYSNFMLISWLIGFIISMNLYFLDYGIIMEWMVMSLNSLNMEVIILLDWVSSLFISFIFLISSMVLMYSYIYMWGDKFLSRFIYLVVLFIFSMVLMIISPNIISVLIGWDGLGLVSYCLVIYYQNYISYTSGMVTMMCNRIGDVGLLMGISLLIINGSWNMWMVSSKIEIFMLFLAAITKSAQIPFSVWLPKAMAAPTPVSALVHSSTLVTAGVYLMIRFNKILMKSNMCYLLLYLSVLTMFMAGLMANVENDLKKIIALSTLSQLGLMMMILSLGGKMISFYHLLTHAIFKSMLFMCAGIIIHSMFNNQDIRFFGNLNMNIPFTMMSFLVASLALCGFPFLAGFYSKDFIMELVYSMHINLFILIMSILSLAFTVMYSMRLYYYIYFNKLKFYSYFNMKESNLMSISMMILLFFSVVMGSVLNWLFFFDYYLVYLEMNVKFLTVVICIMGLLFGGMLSFMNLFKKVYYLNFFMGSMWFLDYLYFWVYNPFNLVGVKVYMIDKVWIEYLFKDFFNYIIKIVKMIMTYKIYMFIQIFILMFMFLYMIL</sequence>
<feature type="transmembrane region" description="Helical" evidence="18">
    <location>
        <begin position="82"/>
        <end position="102"/>
    </location>
</feature>
<evidence type="ECO:0000256" key="11">
    <source>
        <dbReference type="ARBA" id="ARBA00022989"/>
    </source>
</evidence>
<feature type="transmembrane region" description="Helical" evidence="18">
    <location>
        <begin position="260"/>
        <end position="281"/>
    </location>
</feature>
<dbReference type="PANTHER" id="PTHR42829">
    <property type="entry name" value="NADH-UBIQUINONE OXIDOREDUCTASE CHAIN 5"/>
    <property type="match status" value="1"/>
</dbReference>
<keyword evidence="11 18" id="KW-1133">Transmembrane helix</keyword>
<evidence type="ECO:0000256" key="13">
    <source>
        <dbReference type="ARBA" id="ARBA00023075"/>
    </source>
</evidence>
<evidence type="ECO:0000256" key="10">
    <source>
        <dbReference type="ARBA" id="ARBA00022982"/>
    </source>
</evidence>
<evidence type="ECO:0000259" key="20">
    <source>
        <dbReference type="Pfam" id="PF06455"/>
    </source>
</evidence>
<dbReference type="InterPro" id="IPR010934">
    <property type="entry name" value="NADH_DH_su5_C"/>
</dbReference>
<name>A0A8F9WLG3_9HYME</name>
<evidence type="ECO:0000256" key="2">
    <source>
        <dbReference type="ARBA" id="ARBA00004448"/>
    </source>
</evidence>
<feature type="transmembrane region" description="Helical" evidence="18">
    <location>
        <begin position="6"/>
        <end position="26"/>
    </location>
</feature>
<dbReference type="PANTHER" id="PTHR42829:SF2">
    <property type="entry name" value="NADH-UBIQUINONE OXIDOREDUCTASE CHAIN 5"/>
    <property type="match status" value="1"/>
</dbReference>
<keyword evidence="10" id="KW-0249">Electron transport</keyword>
<keyword evidence="5" id="KW-0813">Transport</keyword>
<feature type="transmembrane region" description="Helical" evidence="18">
    <location>
        <begin position="331"/>
        <end position="350"/>
    </location>
</feature>
<dbReference type="GO" id="GO:0005743">
    <property type="term" value="C:mitochondrial inner membrane"/>
    <property type="evidence" value="ECO:0007669"/>
    <property type="project" value="UniProtKB-SubCell"/>
</dbReference>
<evidence type="ECO:0000256" key="8">
    <source>
        <dbReference type="ARBA" id="ARBA00022792"/>
    </source>
</evidence>
<dbReference type="GO" id="GO:0003954">
    <property type="term" value="F:NADH dehydrogenase activity"/>
    <property type="evidence" value="ECO:0007669"/>
    <property type="project" value="TreeGrafter"/>
</dbReference>
<keyword evidence="9" id="KW-1278">Translocase</keyword>
<keyword evidence="6" id="KW-0679">Respiratory chain</keyword>
<evidence type="ECO:0000256" key="9">
    <source>
        <dbReference type="ARBA" id="ARBA00022967"/>
    </source>
</evidence>
<geneLocation type="mitochondrion" evidence="21"/>
<dbReference type="GO" id="GO:0042773">
    <property type="term" value="P:ATP synthesis coupled electron transport"/>
    <property type="evidence" value="ECO:0007669"/>
    <property type="project" value="InterPro"/>
</dbReference>
<feature type="transmembrane region" description="Helical" evidence="18">
    <location>
        <begin position="47"/>
        <end position="76"/>
    </location>
</feature>
<evidence type="ECO:0000259" key="19">
    <source>
        <dbReference type="Pfam" id="PF00361"/>
    </source>
</evidence>
<evidence type="ECO:0000313" key="21">
    <source>
        <dbReference type="EMBL" id="QYK92316.1"/>
    </source>
</evidence>
<reference evidence="21" key="1">
    <citation type="submission" date="2021-01" db="EMBL/GenBank/DDBJ databases">
        <title>The complete mitochondrial genome of Tetramorium tsushimae (Emery, 1925) (Hymenoptera: Formicidae).</title>
        <authorList>
            <person name="Zhou Z."/>
            <person name="Yin R."/>
        </authorList>
    </citation>
    <scope>NUCLEOTIDE SEQUENCE</scope>
</reference>
<feature type="transmembrane region" description="Helical" evidence="18">
    <location>
        <begin position="362"/>
        <end position="388"/>
    </location>
</feature>
<feature type="transmembrane region" description="Helical" evidence="18">
    <location>
        <begin position="444"/>
        <end position="465"/>
    </location>
</feature>
<evidence type="ECO:0000256" key="18">
    <source>
        <dbReference type="SAM" id="Phobius"/>
    </source>
</evidence>
<keyword evidence="15 18" id="KW-0472">Membrane</keyword>
<feature type="transmembrane region" description="Helical" evidence="18">
    <location>
        <begin position="533"/>
        <end position="550"/>
    </location>
</feature>